<protein>
    <submittedName>
        <fullName evidence="1">Uncharacterized protein</fullName>
    </submittedName>
</protein>
<dbReference type="Proteomes" id="UP000682733">
    <property type="component" value="Unassembled WGS sequence"/>
</dbReference>
<name>A0A8S2G4Z0_9BILA</name>
<sequence length="155" mass="18201">MSFAIGIGKKVIDLFYKKTSAEKLYISETSPVYAIGLILGNDDDRQQFFDSLLAAFETFDQHNQLQKNNEQFIHDIKVLIGYATCSIECDKFNNRGDAYFYLLRRLEEYTMLIRSSTYLKWHEDHNIKSLREMILVHTKQSFFYSNGLEPNFSIQ</sequence>
<dbReference type="EMBL" id="CAJNOK010059361">
    <property type="protein sequence ID" value="CAF1632474.1"/>
    <property type="molecule type" value="Genomic_DNA"/>
</dbReference>
<dbReference type="EMBL" id="CAJOBA010085183">
    <property type="protein sequence ID" value="CAF4460145.1"/>
    <property type="molecule type" value="Genomic_DNA"/>
</dbReference>
<dbReference type="Proteomes" id="UP000677228">
    <property type="component" value="Unassembled WGS sequence"/>
</dbReference>
<evidence type="ECO:0000313" key="2">
    <source>
        <dbReference type="EMBL" id="CAF4460145.1"/>
    </source>
</evidence>
<feature type="non-terminal residue" evidence="1">
    <location>
        <position position="155"/>
    </location>
</feature>
<gene>
    <name evidence="1" type="ORF">OVA965_LOCUS43801</name>
    <name evidence="2" type="ORF">TMI583_LOCUS46212</name>
</gene>
<evidence type="ECO:0000313" key="3">
    <source>
        <dbReference type="Proteomes" id="UP000677228"/>
    </source>
</evidence>
<accession>A0A8S2G4Z0</accession>
<proteinExistence type="predicted"/>
<dbReference type="AlphaFoldDB" id="A0A8S2G4Z0"/>
<comment type="caution">
    <text evidence="1">The sequence shown here is derived from an EMBL/GenBank/DDBJ whole genome shotgun (WGS) entry which is preliminary data.</text>
</comment>
<reference evidence="1" key="1">
    <citation type="submission" date="2021-02" db="EMBL/GenBank/DDBJ databases">
        <authorList>
            <person name="Nowell W R."/>
        </authorList>
    </citation>
    <scope>NUCLEOTIDE SEQUENCE</scope>
</reference>
<evidence type="ECO:0000313" key="1">
    <source>
        <dbReference type="EMBL" id="CAF1632474.1"/>
    </source>
</evidence>
<organism evidence="1 3">
    <name type="scientific">Didymodactylos carnosus</name>
    <dbReference type="NCBI Taxonomy" id="1234261"/>
    <lineage>
        <taxon>Eukaryota</taxon>
        <taxon>Metazoa</taxon>
        <taxon>Spiralia</taxon>
        <taxon>Gnathifera</taxon>
        <taxon>Rotifera</taxon>
        <taxon>Eurotatoria</taxon>
        <taxon>Bdelloidea</taxon>
        <taxon>Philodinida</taxon>
        <taxon>Philodinidae</taxon>
        <taxon>Didymodactylos</taxon>
    </lineage>
</organism>